<keyword evidence="5 8" id="KW-1133">Transmembrane helix</keyword>
<feature type="transmembrane region" description="Helical" evidence="8">
    <location>
        <begin position="49"/>
        <end position="72"/>
    </location>
</feature>
<keyword evidence="9" id="KW-1185">Reference proteome</keyword>
<dbReference type="PANTHER" id="PTHR11616:SF279">
    <property type="entry name" value="SODIUM-DEPENDENT SEROTONIN TRANSPORTER"/>
    <property type="match status" value="1"/>
</dbReference>
<evidence type="ECO:0000313" key="10">
    <source>
        <dbReference type="WBParaSite" id="nRc.2.0.1.t06719-RA"/>
    </source>
</evidence>
<feature type="transmembrane region" description="Helical" evidence="8">
    <location>
        <begin position="231"/>
        <end position="249"/>
    </location>
</feature>
<evidence type="ECO:0000256" key="3">
    <source>
        <dbReference type="ARBA" id="ARBA00022692"/>
    </source>
</evidence>
<dbReference type="PROSITE" id="PS50267">
    <property type="entry name" value="NA_NEUROTRAN_SYMP_3"/>
    <property type="match status" value="1"/>
</dbReference>
<evidence type="ECO:0000256" key="1">
    <source>
        <dbReference type="ARBA" id="ARBA00004141"/>
    </source>
</evidence>
<proteinExistence type="predicted"/>
<protein>
    <submittedName>
        <fullName evidence="10">Sodium-dependent serotonin transporter</fullName>
    </submittedName>
</protein>
<sequence length="456" mass="50715">REVLEIHKSSGLDDLGNIKWTLALCLVGVYTVVYFALWKGPKSSGKAVWITATMPYIILLILLVHGLMLPGADIGIKYYLTPNWSKLTDTTVWIDAATQIFFSLGPGFGVLLALSSYNDFHNNCYKDAILTSFINCVTCLLSGLVIFSTLGYMSTILGKDISEVAGEGGPGLVFIVYPQAIATMKGSSFWAVIFFFMLITLGIDSTFAGLEALVTAFCDEFPHIVGRYREFFVLGLVTYCYFGTLPSTTYGGNYLVDFLDFYGVSFPVLFVVAVETIAVCWFYGVERFSNDVYRMLGFVPGIFWRSCWMVISPVFILVIFLFACVDQQSAATHHYPRWAIFVGWMIRMSSISCIPLYMLYHFFVCTSGSFRERIRQCISPYGGIQPMALPPSAGPGDNNNLKFTPKELEILNVASWKEDDKVPDQSSTDENKNENLTVHNFGKSTTFSAAASGYLA</sequence>
<dbReference type="Pfam" id="PF00209">
    <property type="entry name" value="SNF"/>
    <property type="match status" value="1"/>
</dbReference>
<evidence type="ECO:0000256" key="6">
    <source>
        <dbReference type="ARBA" id="ARBA00023136"/>
    </source>
</evidence>
<keyword evidence="2" id="KW-0813">Transport</keyword>
<dbReference type="GO" id="GO:0006865">
    <property type="term" value="P:amino acid transport"/>
    <property type="evidence" value="ECO:0007669"/>
    <property type="project" value="TreeGrafter"/>
</dbReference>
<feature type="transmembrane region" description="Helical" evidence="8">
    <location>
        <begin position="129"/>
        <end position="153"/>
    </location>
</feature>
<keyword evidence="7" id="KW-0479">Metal-binding</keyword>
<dbReference type="OMA" id="YMAEQRH"/>
<dbReference type="InterPro" id="IPR037272">
    <property type="entry name" value="SNS_sf"/>
</dbReference>
<evidence type="ECO:0000256" key="8">
    <source>
        <dbReference type="SAM" id="Phobius"/>
    </source>
</evidence>
<dbReference type="GO" id="GO:0043005">
    <property type="term" value="C:neuron projection"/>
    <property type="evidence" value="ECO:0007669"/>
    <property type="project" value="TreeGrafter"/>
</dbReference>
<feature type="transmembrane region" description="Helical" evidence="8">
    <location>
        <begin position="20"/>
        <end position="37"/>
    </location>
</feature>
<dbReference type="PRINTS" id="PR00176">
    <property type="entry name" value="NANEUSMPORT"/>
</dbReference>
<feature type="transmembrane region" description="Helical" evidence="8">
    <location>
        <begin position="296"/>
        <end position="323"/>
    </location>
</feature>
<dbReference type="WBParaSite" id="nRc.2.0.1.t06719-RA">
    <property type="protein sequence ID" value="nRc.2.0.1.t06719-RA"/>
    <property type="gene ID" value="nRc.2.0.1.g06719"/>
</dbReference>
<keyword evidence="7" id="KW-0915">Sodium</keyword>
<dbReference type="SUPFAM" id="SSF161070">
    <property type="entry name" value="SNF-like"/>
    <property type="match status" value="1"/>
</dbReference>
<dbReference type="GO" id="GO:0046872">
    <property type="term" value="F:metal ion binding"/>
    <property type="evidence" value="ECO:0007669"/>
    <property type="project" value="UniProtKB-KW"/>
</dbReference>
<dbReference type="PANTHER" id="PTHR11616">
    <property type="entry name" value="SODIUM/CHLORIDE DEPENDENT TRANSPORTER"/>
    <property type="match status" value="1"/>
</dbReference>
<dbReference type="GO" id="GO:0005886">
    <property type="term" value="C:plasma membrane"/>
    <property type="evidence" value="ECO:0007669"/>
    <property type="project" value="TreeGrafter"/>
</dbReference>
<keyword evidence="4" id="KW-0769">Symport</keyword>
<reference evidence="10" key="1">
    <citation type="submission" date="2022-11" db="UniProtKB">
        <authorList>
            <consortium name="WormBaseParasite"/>
        </authorList>
    </citation>
    <scope>IDENTIFICATION</scope>
</reference>
<feature type="binding site" evidence="7">
    <location>
        <position position="103"/>
    </location>
    <ligand>
        <name>Na(+)</name>
        <dbReference type="ChEBI" id="CHEBI:29101"/>
        <label>1</label>
    </ligand>
</feature>
<accession>A0A915HXV3</accession>
<feature type="binding site" evidence="7">
    <location>
        <position position="201"/>
    </location>
    <ligand>
        <name>Na(+)</name>
        <dbReference type="ChEBI" id="CHEBI:29101"/>
        <label>1</label>
    </ligand>
</feature>
<feature type="transmembrane region" description="Helical" evidence="8">
    <location>
        <begin position="261"/>
        <end position="284"/>
    </location>
</feature>
<dbReference type="GO" id="GO:0005335">
    <property type="term" value="F:serotonin:sodium:chloride symporter activity"/>
    <property type="evidence" value="ECO:0007669"/>
    <property type="project" value="TreeGrafter"/>
</dbReference>
<dbReference type="GO" id="GO:0098793">
    <property type="term" value="C:presynapse"/>
    <property type="evidence" value="ECO:0007669"/>
    <property type="project" value="GOC"/>
</dbReference>
<evidence type="ECO:0000256" key="4">
    <source>
        <dbReference type="ARBA" id="ARBA00022847"/>
    </source>
</evidence>
<feature type="binding site" evidence="7">
    <location>
        <position position="204"/>
    </location>
    <ligand>
        <name>Na(+)</name>
        <dbReference type="ChEBI" id="CHEBI:29101"/>
        <label>1</label>
    </ligand>
</feature>
<keyword evidence="3 8" id="KW-0812">Transmembrane</keyword>
<feature type="binding site" evidence="7">
    <location>
        <position position="205"/>
    </location>
    <ligand>
        <name>Na(+)</name>
        <dbReference type="ChEBI" id="CHEBI:29101"/>
        <label>1</label>
    </ligand>
</feature>
<organism evidence="9 10">
    <name type="scientific">Romanomermis culicivorax</name>
    <name type="common">Nematode worm</name>
    <dbReference type="NCBI Taxonomy" id="13658"/>
    <lineage>
        <taxon>Eukaryota</taxon>
        <taxon>Metazoa</taxon>
        <taxon>Ecdysozoa</taxon>
        <taxon>Nematoda</taxon>
        <taxon>Enoplea</taxon>
        <taxon>Dorylaimia</taxon>
        <taxon>Mermithida</taxon>
        <taxon>Mermithoidea</taxon>
        <taxon>Mermithidae</taxon>
        <taxon>Romanomermis</taxon>
    </lineage>
</organism>
<evidence type="ECO:0000256" key="7">
    <source>
        <dbReference type="PIRSR" id="PIRSR600175-1"/>
    </source>
</evidence>
<feature type="transmembrane region" description="Helical" evidence="8">
    <location>
        <begin position="189"/>
        <end position="210"/>
    </location>
</feature>
<feature type="transmembrane region" description="Helical" evidence="8">
    <location>
        <begin position="338"/>
        <end position="363"/>
    </location>
</feature>
<name>A0A915HXV3_ROMCU</name>
<feature type="binding site" evidence="7">
    <location>
        <position position="135"/>
    </location>
    <ligand>
        <name>Na(+)</name>
        <dbReference type="ChEBI" id="CHEBI:29101"/>
        <label>1</label>
    </ligand>
</feature>
<dbReference type="Proteomes" id="UP000887565">
    <property type="component" value="Unplaced"/>
</dbReference>
<comment type="subcellular location">
    <subcellularLocation>
        <location evidence="1">Membrane</location>
        <topology evidence="1">Multi-pass membrane protein</topology>
    </subcellularLocation>
</comment>
<dbReference type="GO" id="GO:0051378">
    <property type="term" value="F:serotonin binding"/>
    <property type="evidence" value="ECO:0007669"/>
    <property type="project" value="TreeGrafter"/>
</dbReference>
<feature type="transmembrane region" description="Helical" evidence="8">
    <location>
        <begin position="92"/>
        <end position="117"/>
    </location>
</feature>
<keyword evidence="6 8" id="KW-0472">Membrane</keyword>
<evidence type="ECO:0000256" key="5">
    <source>
        <dbReference type="ARBA" id="ARBA00022989"/>
    </source>
</evidence>
<evidence type="ECO:0000256" key="2">
    <source>
        <dbReference type="ARBA" id="ARBA00022448"/>
    </source>
</evidence>
<evidence type="ECO:0000313" key="9">
    <source>
        <dbReference type="Proteomes" id="UP000887565"/>
    </source>
</evidence>
<dbReference type="InterPro" id="IPR000175">
    <property type="entry name" value="Na/ntran_symport"/>
</dbReference>
<dbReference type="AlphaFoldDB" id="A0A915HXV3"/>